<dbReference type="PROSITE" id="PS51219">
    <property type="entry name" value="DPCK"/>
    <property type="match status" value="1"/>
</dbReference>
<dbReference type="PANTHER" id="PTHR10695">
    <property type="entry name" value="DEPHOSPHO-COA KINASE-RELATED"/>
    <property type="match status" value="1"/>
</dbReference>
<dbReference type="GO" id="GO:0015937">
    <property type="term" value="P:coenzyme A biosynthetic process"/>
    <property type="evidence" value="ECO:0007669"/>
    <property type="project" value="UniProtKB-UniRule"/>
</dbReference>
<sequence length="223" mass="24071">MTTDTATPSTRPWLRIGLTGGIGSGKTRVADQLAALGASVIDTDAIAHALTAPGGAAIEPLRALFGEWAIDAGGALDRAAMRERVFRDAEARRRLEGLLHPMIGAAVQREAEAALGWYTVFVVPLLVESGRWRERVHRICVVDCDEATQIARVGQRSGLTPDAVQRILDVQAFRDERLAAADDVIVNDGQTTPEQLSERVAAQHARWMALRDQPPYAPGTPHA</sequence>
<keyword evidence="8" id="KW-1185">Reference proteome</keyword>
<dbReference type="Proteomes" id="UP000318405">
    <property type="component" value="Unassembled WGS sequence"/>
</dbReference>
<dbReference type="RefSeq" id="WP_143950964.1">
    <property type="nucleotide sequence ID" value="NZ_BAABMB010000005.1"/>
</dbReference>
<evidence type="ECO:0000313" key="7">
    <source>
        <dbReference type="EMBL" id="TSH88848.1"/>
    </source>
</evidence>
<name>A0A556A7J8_9BURK</name>
<keyword evidence="5 7" id="KW-0418">Kinase</keyword>
<evidence type="ECO:0000256" key="4">
    <source>
        <dbReference type="ARBA" id="ARBA00022993"/>
    </source>
</evidence>
<dbReference type="NCBIfam" id="TIGR00152">
    <property type="entry name" value="dephospho-CoA kinase"/>
    <property type="match status" value="1"/>
</dbReference>
<dbReference type="GO" id="GO:0005524">
    <property type="term" value="F:ATP binding"/>
    <property type="evidence" value="ECO:0007669"/>
    <property type="project" value="UniProtKB-UniRule"/>
</dbReference>
<protein>
    <recommendedName>
        <fullName evidence="5 6">Dephospho-CoA kinase</fullName>
        <ecNumber evidence="5 6">2.7.1.24</ecNumber>
    </recommendedName>
    <alternativeName>
        <fullName evidence="5">Dephosphocoenzyme A kinase</fullName>
    </alternativeName>
</protein>
<dbReference type="GO" id="GO:0005737">
    <property type="term" value="C:cytoplasm"/>
    <property type="evidence" value="ECO:0007669"/>
    <property type="project" value="UniProtKB-SubCell"/>
</dbReference>
<dbReference type="AlphaFoldDB" id="A0A556A7J8"/>
<reference evidence="7 8" key="1">
    <citation type="submission" date="2019-07" db="EMBL/GenBank/DDBJ databases">
        <title>Qingshengfaniella alkalisoli gen. nov., sp. nov., isolated from saline soil.</title>
        <authorList>
            <person name="Xu L."/>
            <person name="Huang X.-X."/>
            <person name="Sun J.-Q."/>
        </authorList>
    </citation>
    <scope>NUCLEOTIDE SEQUENCE [LARGE SCALE GENOMIC DNA]</scope>
    <source>
        <strain evidence="7 8">DSM 27279</strain>
    </source>
</reference>
<dbReference type="OrthoDB" id="9812943at2"/>
<evidence type="ECO:0000256" key="1">
    <source>
        <dbReference type="ARBA" id="ARBA00009018"/>
    </source>
</evidence>
<keyword evidence="2 5" id="KW-0547">Nucleotide-binding</keyword>
<comment type="subcellular location">
    <subcellularLocation>
        <location evidence="5">Cytoplasm</location>
    </subcellularLocation>
</comment>
<dbReference type="GO" id="GO:0004140">
    <property type="term" value="F:dephospho-CoA kinase activity"/>
    <property type="evidence" value="ECO:0007669"/>
    <property type="project" value="UniProtKB-UniRule"/>
</dbReference>
<dbReference type="EMBL" id="VLTJ01000042">
    <property type="protein sequence ID" value="TSH88848.1"/>
    <property type="molecule type" value="Genomic_DNA"/>
</dbReference>
<evidence type="ECO:0000256" key="6">
    <source>
        <dbReference type="NCBIfam" id="TIGR00152"/>
    </source>
</evidence>
<comment type="catalytic activity">
    <reaction evidence="5">
        <text>3'-dephospho-CoA + ATP = ADP + CoA + H(+)</text>
        <dbReference type="Rhea" id="RHEA:18245"/>
        <dbReference type="ChEBI" id="CHEBI:15378"/>
        <dbReference type="ChEBI" id="CHEBI:30616"/>
        <dbReference type="ChEBI" id="CHEBI:57287"/>
        <dbReference type="ChEBI" id="CHEBI:57328"/>
        <dbReference type="ChEBI" id="CHEBI:456216"/>
        <dbReference type="EC" id="2.7.1.24"/>
    </reaction>
</comment>
<dbReference type="HAMAP" id="MF_00376">
    <property type="entry name" value="Dephospho_CoA_kinase"/>
    <property type="match status" value="1"/>
</dbReference>
<dbReference type="InterPro" id="IPR001977">
    <property type="entry name" value="Depp_CoAkinase"/>
</dbReference>
<comment type="function">
    <text evidence="5">Catalyzes the phosphorylation of the 3'-hydroxyl group of dephosphocoenzyme A to form coenzyme A.</text>
</comment>
<dbReference type="PANTHER" id="PTHR10695:SF46">
    <property type="entry name" value="BIFUNCTIONAL COENZYME A SYNTHASE-RELATED"/>
    <property type="match status" value="1"/>
</dbReference>
<evidence type="ECO:0000313" key="8">
    <source>
        <dbReference type="Proteomes" id="UP000318405"/>
    </source>
</evidence>
<accession>A0A556A7J8</accession>
<evidence type="ECO:0000256" key="3">
    <source>
        <dbReference type="ARBA" id="ARBA00022840"/>
    </source>
</evidence>
<gene>
    <name evidence="5" type="primary">coaE</name>
    <name evidence="7" type="ORF">FOZ76_24760</name>
</gene>
<organism evidence="7 8">
    <name type="scientific">Verticiella sediminum</name>
    <dbReference type="NCBI Taxonomy" id="1247510"/>
    <lineage>
        <taxon>Bacteria</taxon>
        <taxon>Pseudomonadati</taxon>
        <taxon>Pseudomonadota</taxon>
        <taxon>Betaproteobacteria</taxon>
        <taxon>Burkholderiales</taxon>
        <taxon>Alcaligenaceae</taxon>
        <taxon>Verticiella</taxon>
    </lineage>
</organism>
<evidence type="ECO:0000256" key="2">
    <source>
        <dbReference type="ARBA" id="ARBA00022741"/>
    </source>
</evidence>
<dbReference type="UniPathway" id="UPA00241">
    <property type="reaction ID" value="UER00356"/>
</dbReference>
<keyword evidence="4 5" id="KW-0173">Coenzyme A biosynthesis</keyword>
<proteinExistence type="inferred from homology"/>
<dbReference type="InterPro" id="IPR027417">
    <property type="entry name" value="P-loop_NTPase"/>
</dbReference>
<keyword evidence="5 7" id="KW-0808">Transferase</keyword>
<comment type="pathway">
    <text evidence="5">Cofactor biosynthesis; coenzyme A biosynthesis; CoA from (R)-pantothenate: step 5/5.</text>
</comment>
<dbReference type="SUPFAM" id="SSF52540">
    <property type="entry name" value="P-loop containing nucleoside triphosphate hydrolases"/>
    <property type="match status" value="1"/>
</dbReference>
<dbReference type="CDD" id="cd02022">
    <property type="entry name" value="DPCK"/>
    <property type="match status" value="1"/>
</dbReference>
<comment type="caution">
    <text evidence="7">The sequence shown here is derived from an EMBL/GenBank/DDBJ whole genome shotgun (WGS) entry which is preliminary data.</text>
</comment>
<keyword evidence="3 5" id="KW-0067">ATP-binding</keyword>
<dbReference type="Gene3D" id="3.40.50.300">
    <property type="entry name" value="P-loop containing nucleotide triphosphate hydrolases"/>
    <property type="match status" value="1"/>
</dbReference>
<dbReference type="Pfam" id="PF01121">
    <property type="entry name" value="CoaE"/>
    <property type="match status" value="1"/>
</dbReference>
<feature type="binding site" evidence="5">
    <location>
        <begin position="23"/>
        <end position="28"/>
    </location>
    <ligand>
        <name>ATP</name>
        <dbReference type="ChEBI" id="CHEBI:30616"/>
    </ligand>
</feature>
<keyword evidence="5" id="KW-0963">Cytoplasm</keyword>
<evidence type="ECO:0000256" key="5">
    <source>
        <dbReference type="HAMAP-Rule" id="MF_00376"/>
    </source>
</evidence>
<comment type="similarity">
    <text evidence="1 5">Belongs to the CoaE family.</text>
</comment>
<dbReference type="EC" id="2.7.1.24" evidence="5 6"/>